<dbReference type="SUPFAM" id="SSF56024">
    <property type="entry name" value="Phospholipase D/nuclease"/>
    <property type="match status" value="1"/>
</dbReference>
<organism evidence="6 7">
    <name type="scientific">Bagarius yarrelli</name>
    <name type="common">Goonch</name>
    <name type="synonym">Bagrus yarrelli</name>
    <dbReference type="NCBI Taxonomy" id="175774"/>
    <lineage>
        <taxon>Eukaryota</taxon>
        <taxon>Metazoa</taxon>
        <taxon>Chordata</taxon>
        <taxon>Craniata</taxon>
        <taxon>Vertebrata</taxon>
        <taxon>Euteleostomi</taxon>
        <taxon>Actinopterygii</taxon>
        <taxon>Neopterygii</taxon>
        <taxon>Teleostei</taxon>
        <taxon>Ostariophysi</taxon>
        <taxon>Siluriformes</taxon>
        <taxon>Sisoridae</taxon>
        <taxon>Sisorinae</taxon>
        <taxon>Bagarius</taxon>
    </lineage>
</organism>
<evidence type="ECO:0000313" key="6">
    <source>
        <dbReference type="EMBL" id="TSK31364.1"/>
    </source>
</evidence>
<dbReference type="EMBL" id="VCAZ01000009">
    <property type="protein sequence ID" value="TSK31364.1"/>
    <property type="molecule type" value="Genomic_DNA"/>
</dbReference>
<dbReference type="FunFam" id="3.30.870.10:FF:000004">
    <property type="entry name" value="protein FAM83H isoform X2"/>
    <property type="match status" value="1"/>
</dbReference>
<evidence type="ECO:0000256" key="4">
    <source>
        <dbReference type="ARBA" id="ARBA00023212"/>
    </source>
</evidence>
<evidence type="ECO:0000256" key="1">
    <source>
        <dbReference type="ARBA" id="ARBA00004245"/>
    </source>
</evidence>
<reference evidence="6 7" key="1">
    <citation type="journal article" date="2019" name="Genome Biol. Evol.">
        <title>Whole-Genome Sequencing of the Giant Devil Catfish, Bagarius yarrelli.</title>
        <authorList>
            <person name="Jiang W."/>
            <person name="Lv Y."/>
            <person name="Cheng L."/>
            <person name="Yang K."/>
            <person name="Chao B."/>
            <person name="Wang X."/>
            <person name="Li Y."/>
            <person name="Pan X."/>
            <person name="You X."/>
            <person name="Zhang Y."/>
            <person name="Yang J."/>
            <person name="Li J."/>
            <person name="Zhang X."/>
            <person name="Liu S."/>
            <person name="Sun C."/>
            <person name="Yang J."/>
            <person name="Shi Q."/>
        </authorList>
    </citation>
    <scope>NUCLEOTIDE SEQUENCE [LARGE SCALE GENOMIC DNA]</scope>
    <source>
        <strain evidence="6">JWS20170419001</strain>
        <tissue evidence="6">Muscle</tissue>
    </source>
</reference>
<dbReference type="GO" id="GO:0044380">
    <property type="term" value="P:protein localization to cytoskeleton"/>
    <property type="evidence" value="ECO:0007669"/>
    <property type="project" value="TreeGrafter"/>
</dbReference>
<dbReference type="AlphaFoldDB" id="A0A556TPE1"/>
<evidence type="ECO:0000256" key="2">
    <source>
        <dbReference type="ARBA" id="ARBA00006937"/>
    </source>
</evidence>
<dbReference type="Pfam" id="PF07894">
    <property type="entry name" value="SACK1"/>
    <property type="match status" value="1"/>
</dbReference>
<evidence type="ECO:0000256" key="3">
    <source>
        <dbReference type="ARBA" id="ARBA00022490"/>
    </source>
</evidence>
<dbReference type="InterPro" id="IPR050944">
    <property type="entry name" value="FAM83"/>
</dbReference>
<gene>
    <name evidence="6" type="ORF">Baya_3474</name>
</gene>
<dbReference type="PANTHER" id="PTHR16181:SF26">
    <property type="entry name" value="PROTEIN FAM83H"/>
    <property type="match status" value="1"/>
</dbReference>
<name>A0A556TPE1_BAGYA</name>
<dbReference type="InterPro" id="IPR012461">
    <property type="entry name" value="SACK1"/>
</dbReference>
<proteinExistence type="inferred from homology"/>
<dbReference type="GO" id="GO:0045095">
    <property type="term" value="C:keratin filament"/>
    <property type="evidence" value="ECO:0007669"/>
    <property type="project" value="TreeGrafter"/>
</dbReference>
<dbReference type="GO" id="GO:0007165">
    <property type="term" value="P:signal transduction"/>
    <property type="evidence" value="ECO:0007669"/>
    <property type="project" value="TreeGrafter"/>
</dbReference>
<dbReference type="GO" id="GO:0045104">
    <property type="term" value="P:intermediate filament cytoskeleton organization"/>
    <property type="evidence" value="ECO:0007669"/>
    <property type="project" value="TreeGrafter"/>
</dbReference>
<keyword evidence="3" id="KW-0963">Cytoplasm</keyword>
<dbReference type="PANTHER" id="PTHR16181">
    <property type="entry name" value="PROTEIN FAM83A-RELATED"/>
    <property type="match status" value="1"/>
</dbReference>
<accession>A0A556TPE1</accession>
<evidence type="ECO:0000313" key="7">
    <source>
        <dbReference type="Proteomes" id="UP000319801"/>
    </source>
</evidence>
<feature type="domain" description="Scaffolding anchor of CK1" evidence="5">
    <location>
        <begin position="13"/>
        <end position="284"/>
    </location>
</feature>
<dbReference type="GO" id="GO:0019901">
    <property type="term" value="F:protein kinase binding"/>
    <property type="evidence" value="ECO:0007669"/>
    <property type="project" value="TreeGrafter"/>
</dbReference>
<keyword evidence="4" id="KW-0206">Cytoskeleton</keyword>
<comment type="subcellular location">
    <subcellularLocation>
        <location evidence="1">Cytoplasm</location>
        <location evidence="1">Cytoskeleton</location>
    </subcellularLocation>
</comment>
<dbReference type="Proteomes" id="UP000319801">
    <property type="component" value="Unassembled WGS sequence"/>
</dbReference>
<protein>
    <submittedName>
        <fullName evidence="6">Protein FAM83H</fullName>
    </submittedName>
</protein>
<dbReference type="Gene3D" id="3.30.870.10">
    <property type="entry name" value="Endonuclease Chain A"/>
    <property type="match status" value="1"/>
</dbReference>
<evidence type="ECO:0000259" key="5">
    <source>
        <dbReference type="Pfam" id="PF07894"/>
    </source>
</evidence>
<sequence>MAHRSQCSSVGDNPLDPNYLPPHYREEYRLAIDALVERDLDGYYSFLQNANVVDFLSRPEIEHIKNTLQVPQSVSAVPELPYYEGDQEGSSDTYWPLHSDLDAPGLDLGWPLQQHSFVGPTEVTTLVNPPDPEMPSIKEQARRLIKSAQQVIAVVMDMFTDIDIFSDLLDAAQRHVPVYILLDEKNSHHFISMLSSAKVNLDMFHMMRVRTVTGITYFCRTGKSFKGQVMDRFLLVDCRAVLSGNYSFMWSFEKIHRCIAHLFLGELVATFDEEFRILFAQSQPLVIENSLVPMTTDSTSGYFNNQFGLKRSQSLRSTRGFLRHTELLGYPFGGDRLETALPFRRDDTFRQSLETGGVALQVNKFSSHQMRMQQSFLEQGRPMIATRQLEMNTYKRHSYAEGTRESYSSSRQYMKHRVMNNLDEIDAHFQRDQQFYQGEGTGPEGGRFDPLRSSGFYQLDQHSDPMYQFELESTRKSQCLIL</sequence>
<dbReference type="GO" id="GO:0030335">
    <property type="term" value="P:positive regulation of cell migration"/>
    <property type="evidence" value="ECO:0007669"/>
    <property type="project" value="TreeGrafter"/>
</dbReference>
<dbReference type="GO" id="GO:1990254">
    <property type="term" value="F:keratin filament binding"/>
    <property type="evidence" value="ECO:0007669"/>
    <property type="project" value="TreeGrafter"/>
</dbReference>
<keyword evidence="7" id="KW-1185">Reference proteome</keyword>
<dbReference type="OrthoDB" id="9832446at2759"/>
<comment type="similarity">
    <text evidence="2">Belongs to the FAM83 family.</text>
</comment>
<comment type="caution">
    <text evidence="6">The sequence shown here is derived from an EMBL/GenBank/DDBJ whole genome shotgun (WGS) entry which is preliminary data.</text>
</comment>